<feature type="transmembrane region" description="Helical" evidence="6">
    <location>
        <begin position="415"/>
        <end position="437"/>
    </location>
</feature>
<feature type="compositionally biased region" description="Polar residues" evidence="5">
    <location>
        <begin position="217"/>
        <end position="226"/>
    </location>
</feature>
<feature type="transmembrane region" description="Helical" evidence="6">
    <location>
        <begin position="376"/>
        <end position="395"/>
    </location>
</feature>
<evidence type="ECO:0000259" key="7">
    <source>
        <dbReference type="PROSITE" id="PS50261"/>
    </source>
</evidence>
<feature type="transmembrane region" description="Helical" evidence="6">
    <location>
        <begin position="20"/>
        <end position="38"/>
    </location>
</feature>
<evidence type="ECO:0000256" key="4">
    <source>
        <dbReference type="ARBA" id="ARBA00023136"/>
    </source>
</evidence>
<dbReference type="PANTHER" id="PTHR23112:SF0">
    <property type="entry name" value="TRANSMEMBRANE PROTEIN 116"/>
    <property type="match status" value="1"/>
</dbReference>
<dbReference type="PANTHER" id="PTHR23112">
    <property type="entry name" value="G PROTEIN-COUPLED RECEPTOR 157-RELATED"/>
    <property type="match status" value="1"/>
</dbReference>
<dbReference type="EMBL" id="JAVHJO010000014">
    <property type="protein sequence ID" value="KAK6528795.1"/>
    <property type="molecule type" value="Genomic_DNA"/>
</dbReference>
<dbReference type="AlphaFoldDB" id="A0AAV9WWW4"/>
<dbReference type="InterPro" id="IPR017981">
    <property type="entry name" value="GPCR_2-like_7TM"/>
</dbReference>
<dbReference type="SUPFAM" id="SSF81321">
    <property type="entry name" value="Family A G protein-coupled receptor-like"/>
    <property type="match status" value="1"/>
</dbReference>
<dbReference type="GO" id="GO:0007189">
    <property type="term" value="P:adenylate cyclase-activating G protein-coupled receptor signaling pathway"/>
    <property type="evidence" value="ECO:0007669"/>
    <property type="project" value="TreeGrafter"/>
</dbReference>
<sequence length="476" mass="52048">MTNHTLSAGQVEVIEAVQRASSALSIVGASFIILTFLLSPRFHKPINRLAFYAAIANILSTVATTIARAGPRAGAGSALCNMQGLFIQTFLQSDALFVAFMALNVYLTVNCKFSSNQLRRLEPWYVACAFGIPGLSGFIMIFARTPNGGPIYGDALLWCWISQEYDVLRLATFYGPTWIVILITLILYVLAGKTVFKMRNDLRRFDQKNHGGPIDPSRSTSQTALSSFAAPAGKSSSSGIQMTTVTQIDHTEQALQSPTPIGSAYLAGGPEAYQYKVTIHAGQTPCQPSVKGSEIDFYDSSHDVEGEDHDLDGDEFILHKRMGSVDSTAESSISSSKKPSMTQTESASAAIVSPAANVNKKAIAANRKTMKANAAAWAYTRCAFLFFVGLLITWLPSSTNRVYGFVHREDQVFALYLTAGMVLPAQGLWNFIIYLTTSWRSCKLMWRDISVHFSGSFLHKKPSIESIPRNRVKISS</sequence>
<feature type="domain" description="G-protein coupled receptors family 2 profile 2" evidence="7">
    <location>
        <begin position="14"/>
        <end position="200"/>
    </location>
</feature>
<dbReference type="GO" id="GO:0004930">
    <property type="term" value="F:G protein-coupled receptor activity"/>
    <property type="evidence" value="ECO:0007669"/>
    <property type="project" value="TreeGrafter"/>
</dbReference>
<comment type="caution">
    <text evidence="8">The sequence shown here is derived from an EMBL/GenBank/DDBJ whole genome shotgun (WGS) entry which is preliminary data.</text>
</comment>
<evidence type="ECO:0000256" key="1">
    <source>
        <dbReference type="ARBA" id="ARBA00004141"/>
    </source>
</evidence>
<dbReference type="GO" id="GO:0007166">
    <property type="term" value="P:cell surface receptor signaling pathway"/>
    <property type="evidence" value="ECO:0007669"/>
    <property type="project" value="InterPro"/>
</dbReference>
<evidence type="ECO:0000313" key="9">
    <source>
        <dbReference type="Proteomes" id="UP001365542"/>
    </source>
</evidence>
<keyword evidence="3 6" id="KW-1133">Transmembrane helix</keyword>
<proteinExistence type="predicted"/>
<gene>
    <name evidence="8" type="ORF">TWF694_004031</name>
</gene>
<keyword evidence="9" id="KW-1185">Reference proteome</keyword>
<comment type="subcellular location">
    <subcellularLocation>
        <location evidence="1">Membrane</location>
        <topology evidence="1">Multi-pass membrane protein</topology>
    </subcellularLocation>
</comment>
<feature type="transmembrane region" description="Helical" evidence="6">
    <location>
        <begin position="121"/>
        <end position="143"/>
    </location>
</feature>
<evidence type="ECO:0000256" key="5">
    <source>
        <dbReference type="SAM" id="MobiDB-lite"/>
    </source>
</evidence>
<keyword evidence="2 6" id="KW-0812">Transmembrane</keyword>
<evidence type="ECO:0000256" key="2">
    <source>
        <dbReference type="ARBA" id="ARBA00022692"/>
    </source>
</evidence>
<name>A0AAV9WWW4_9PEZI</name>
<dbReference type="Pfam" id="PF05462">
    <property type="entry name" value="Dicty_CAR"/>
    <property type="match status" value="1"/>
</dbReference>
<evidence type="ECO:0000256" key="3">
    <source>
        <dbReference type="ARBA" id="ARBA00022989"/>
    </source>
</evidence>
<dbReference type="GO" id="GO:0005886">
    <property type="term" value="C:plasma membrane"/>
    <property type="evidence" value="ECO:0007669"/>
    <property type="project" value="TreeGrafter"/>
</dbReference>
<dbReference type="Gene3D" id="1.20.1070.10">
    <property type="entry name" value="Rhodopsin 7-helix transmembrane proteins"/>
    <property type="match status" value="1"/>
</dbReference>
<keyword evidence="4 6" id="KW-0472">Membrane</keyword>
<organism evidence="8 9">
    <name type="scientific">Orbilia ellipsospora</name>
    <dbReference type="NCBI Taxonomy" id="2528407"/>
    <lineage>
        <taxon>Eukaryota</taxon>
        <taxon>Fungi</taxon>
        <taxon>Dikarya</taxon>
        <taxon>Ascomycota</taxon>
        <taxon>Pezizomycotina</taxon>
        <taxon>Orbiliomycetes</taxon>
        <taxon>Orbiliales</taxon>
        <taxon>Orbiliaceae</taxon>
        <taxon>Orbilia</taxon>
    </lineage>
</organism>
<accession>A0AAV9WWW4</accession>
<dbReference type="Proteomes" id="UP001365542">
    <property type="component" value="Unassembled WGS sequence"/>
</dbReference>
<evidence type="ECO:0000313" key="8">
    <source>
        <dbReference type="EMBL" id="KAK6528795.1"/>
    </source>
</evidence>
<evidence type="ECO:0000256" key="6">
    <source>
        <dbReference type="SAM" id="Phobius"/>
    </source>
</evidence>
<feature type="transmembrane region" description="Helical" evidence="6">
    <location>
        <begin position="173"/>
        <end position="196"/>
    </location>
</feature>
<protein>
    <recommendedName>
        <fullName evidence="7">G-protein coupled receptors family 2 profile 2 domain-containing protein</fullName>
    </recommendedName>
</protein>
<dbReference type="PROSITE" id="PS50261">
    <property type="entry name" value="G_PROTEIN_RECEP_F2_4"/>
    <property type="match status" value="1"/>
</dbReference>
<feature type="transmembrane region" description="Helical" evidence="6">
    <location>
        <begin position="50"/>
        <end position="70"/>
    </location>
</feature>
<feature type="region of interest" description="Disordered" evidence="5">
    <location>
        <begin position="207"/>
        <end position="238"/>
    </location>
</feature>
<feature type="transmembrane region" description="Helical" evidence="6">
    <location>
        <begin position="90"/>
        <end position="109"/>
    </location>
</feature>
<reference evidence="8 9" key="1">
    <citation type="submission" date="2019-10" db="EMBL/GenBank/DDBJ databases">
        <authorList>
            <person name="Palmer J.M."/>
        </authorList>
    </citation>
    <scope>NUCLEOTIDE SEQUENCE [LARGE SCALE GENOMIC DNA]</scope>
    <source>
        <strain evidence="8 9">TWF694</strain>
    </source>
</reference>